<accession>A0A2J6QX54</accession>
<organism evidence="1 2">
    <name type="scientific">Hyaloscypha variabilis (strain UAMH 11265 / GT02V1 / F)</name>
    <name type="common">Meliniomyces variabilis</name>
    <dbReference type="NCBI Taxonomy" id="1149755"/>
    <lineage>
        <taxon>Eukaryota</taxon>
        <taxon>Fungi</taxon>
        <taxon>Dikarya</taxon>
        <taxon>Ascomycota</taxon>
        <taxon>Pezizomycotina</taxon>
        <taxon>Leotiomycetes</taxon>
        <taxon>Helotiales</taxon>
        <taxon>Hyaloscyphaceae</taxon>
        <taxon>Hyaloscypha</taxon>
        <taxon>Hyaloscypha variabilis</taxon>
    </lineage>
</organism>
<evidence type="ECO:0000313" key="2">
    <source>
        <dbReference type="Proteomes" id="UP000235786"/>
    </source>
</evidence>
<sequence>MGWAGWAAFVLSFGGAKINNHSAYADHHWCSSRWSVVAPRCSNHPLHRLEVITQKVIRKIPFSRFSKVQTLNVRFLAQYESKTSRQGRGLCAQNAASQTFEELDRENADPSTERNYFRLVFIIHPRDRPLVLPHPDTKVGRFKVGLTIPILSRANPCSAPGIPLAWGLTTETAFSREAPIRHQGYAQPSLRAGTHPACTAILALRAKYQ</sequence>
<protein>
    <submittedName>
        <fullName evidence="1">Uncharacterized protein</fullName>
    </submittedName>
</protein>
<keyword evidence="2" id="KW-1185">Reference proteome</keyword>
<dbReference type="Proteomes" id="UP000235786">
    <property type="component" value="Unassembled WGS sequence"/>
</dbReference>
<name>A0A2J6QX54_HYAVF</name>
<gene>
    <name evidence="1" type="ORF">L207DRAFT_537681</name>
</gene>
<dbReference type="EMBL" id="KZ613965">
    <property type="protein sequence ID" value="PMD30846.1"/>
    <property type="molecule type" value="Genomic_DNA"/>
</dbReference>
<reference evidence="1 2" key="1">
    <citation type="submission" date="2016-04" db="EMBL/GenBank/DDBJ databases">
        <title>A degradative enzymes factory behind the ericoid mycorrhizal symbiosis.</title>
        <authorList>
            <consortium name="DOE Joint Genome Institute"/>
            <person name="Martino E."/>
            <person name="Morin E."/>
            <person name="Grelet G."/>
            <person name="Kuo A."/>
            <person name="Kohler A."/>
            <person name="Daghino S."/>
            <person name="Barry K."/>
            <person name="Choi C."/>
            <person name="Cichocki N."/>
            <person name="Clum A."/>
            <person name="Copeland A."/>
            <person name="Hainaut M."/>
            <person name="Haridas S."/>
            <person name="Labutti K."/>
            <person name="Lindquist E."/>
            <person name="Lipzen A."/>
            <person name="Khouja H.-R."/>
            <person name="Murat C."/>
            <person name="Ohm R."/>
            <person name="Olson A."/>
            <person name="Spatafora J."/>
            <person name="Veneault-Fourrey C."/>
            <person name="Henrissat B."/>
            <person name="Grigoriev I."/>
            <person name="Martin F."/>
            <person name="Perotto S."/>
        </authorList>
    </citation>
    <scope>NUCLEOTIDE SEQUENCE [LARGE SCALE GENOMIC DNA]</scope>
    <source>
        <strain evidence="1 2">F</strain>
    </source>
</reference>
<proteinExistence type="predicted"/>
<evidence type="ECO:0000313" key="1">
    <source>
        <dbReference type="EMBL" id="PMD30846.1"/>
    </source>
</evidence>
<dbReference type="AlphaFoldDB" id="A0A2J6QX54"/>